<dbReference type="OrthoDB" id="420264at2759"/>
<dbReference type="EMBL" id="CCBN010000002">
    <property type="protein sequence ID" value="CDO52143.1"/>
    <property type="molecule type" value="Genomic_DNA"/>
</dbReference>
<evidence type="ECO:0000259" key="2">
    <source>
        <dbReference type="Pfam" id="PF20434"/>
    </source>
</evidence>
<keyword evidence="1" id="KW-0378">Hydrolase</keyword>
<comment type="caution">
    <text evidence="3">The sequence shown here is derived from an EMBL/GenBank/DDBJ whole genome shotgun (WGS) entry which is preliminary data.</text>
</comment>
<accession>A0A0J9X4U1</accession>
<dbReference type="PANTHER" id="PTHR48081:SF33">
    <property type="entry name" value="KYNURENINE FORMAMIDASE"/>
    <property type="match status" value="1"/>
</dbReference>
<keyword evidence="4" id="KW-1185">Reference proteome</keyword>
<dbReference type="SUPFAM" id="SSF53474">
    <property type="entry name" value="alpha/beta-Hydrolases"/>
    <property type="match status" value="1"/>
</dbReference>
<reference evidence="3" key="1">
    <citation type="submission" date="2014-03" db="EMBL/GenBank/DDBJ databases">
        <authorList>
            <person name="Casaregola S."/>
        </authorList>
    </citation>
    <scope>NUCLEOTIDE SEQUENCE [LARGE SCALE GENOMIC DNA]</scope>
    <source>
        <strain evidence="3">CLIB 918</strain>
    </source>
</reference>
<proteinExistence type="predicted"/>
<dbReference type="Proteomes" id="UP000242525">
    <property type="component" value="Unassembled WGS sequence"/>
</dbReference>
<evidence type="ECO:0000313" key="4">
    <source>
        <dbReference type="Proteomes" id="UP000242525"/>
    </source>
</evidence>
<name>A0A0J9X4U1_GEOCN</name>
<sequence length="295" mass="33162">MTDIIAKSNIDYTQIKYGDHPLNTIGVYTPRDSNAATAPTKWLVFIHGGAWRDPNNTHHDGDYILTSLLSQPKFASKYRGASIDYTLSNEKQHPSFVLDTLAALRKLDDVYGLGDEYVLIGHSAGAHIALQTFIYGRQDARNRELVRKCSKVFGIEGIYILDLLTAENEGYRGFTEEAFGRNTNQAWDEASPFTATAAAEDQRYLWVSNDTTKDESRIVPFVNGTLYILHSPSDELLLEKYQPEEILKVLQSEQIKNGIRSLGYSPIDVVYEKIAGKHEEAIKRQEAVNAIAKFI</sequence>
<dbReference type="GO" id="GO:0016787">
    <property type="term" value="F:hydrolase activity"/>
    <property type="evidence" value="ECO:0007669"/>
    <property type="project" value="UniProtKB-KW"/>
</dbReference>
<dbReference type="InterPro" id="IPR050300">
    <property type="entry name" value="GDXG_lipolytic_enzyme"/>
</dbReference>
<feature type="domain" description="BD-FAE-like" evidence="2">
    <location>
        <begin position="35"/>
        <end position="132"/>
    </location>
</feature>
<organism evidence="3 4">
    <name type="scientific">Geotrichum candidum</name>
    <name type="common">Oospora lactis</name>
    <name type="synonym">Dipodascus geotrichum</name>
    <dbReference type="NCBI Taxonomy" id="1173061"/>
    <lineage>
        <taxon>Eukaryota</taxon>
        <taxon>Fungi</taxon>
        <taxon>Dikarya</taxon>
        <taxon>Ascomycota</taxon>
        <taxon>Saccharomycotina</taxon>
        <taxon>Dipodascomycetes</taxon>
        <taxon>Dipodascales</taxon>
        <taxon>Dipodascaceae</taxon>
        <taxon>Geotrichum</taxon>
    </lineage>
</organism>
<dbReference type="Gene3D" id="3.40.50.1820">
    <property type="entry name" value="alpha/beta hydrolase"/>
    <property type="match status" value="1"/>
</dbReference>
<protein>
    <submittedName>
        <fullName evidence="3">Similar to Saccharomyces cerevisiae YDR428C BNA7 Formylkynurenine formamidase, involved in the de novo biosynthesis of NAD from tryptophan via kynurenine</fullName>
    </submittedName>
</protein>
<dbReference type="PANTHER" id="PTHR48081">
    <property type="entry name" value="AB HYDROLASE SUPERFAMILY PROTEIN C4A8.06C"/>
    <property type="match status" value="1"/>
</dbReference>
<dbReference type="InterPro" id="IPR029058">
    <property type="entry name" value="AB_hydrolase_fold"/>
</dbReference>
<gene>
    <name evidence="3" type="ORF">BN980_GECA02s06456g</name>
</gene>
<dbReference type="Pfam" id="PF20434">
    <property type="entry name" value="BD-FAE"/>
    <property type="match status" value="1"/>
</dbReference>
<evidence type="ECO:0000313" key="3">
    <source>
        <dbReference type="EMBL" id="CDO52143.1"/>
    </source>
</evidence>
<dbReference type="STRING" id="1173061.A0A0J9X4U1"/>
<evidence type="ECO:0000256" key="1">
    <source>
        <dbReference type="ARBA" id="ARBA00022801"/>
    </source>
</evidence>
<dbReference type="AlphaFoldDB" id="A0A0J9X4U1"/>
<dbReference type="InterPro" id="IPR049492">
    <property type="entry name" value="BD-FAE-like_dom"/>
</dbReference>